<evidence type="ECO:0000256" key="1">
    <source>
        <dbReference type="SAM" id="Phobius"/>
    </source>
</evidence>
<evidence type="ECO:0000313" key="2">
    <source>
        <dbReference type="EMBL" id="KAK2196812.1"/>
    </source>
</evidence>
<keyword evidence="3" id="KW-1185">Reference proteome</keyword>
<accession>A0AAD9UPE8</accession>
<feature type="transmembrane region" description="Helical" evidence="1">
    <location>
        <begin position="57"/>
        <end position="76"/>
    </location>
</feature>
<evidence type="ECO:0000313" key="3">
    <source>
        <dbReference type="Proteomes" id="UP001214638"/>
    </source>
</evidence>
<dbReference type="KEGG" id="bdw:94336359"/>
<reference evidence="2" key="1">
    <citation type="journal article" date="2023" name="Nat. Microbiol.">
        <title>Babesia duncani multi-omics identifies virulence factors and drug targets.</title>
        <authorList>
            <person name="Singh P."/>
            <person name="Lonardi S."/>
            <person name="Liang Q."/>
            <person name="Vydyam P."/>
            <person name="Khabirova E."/>
            <person name="Fang T."/>
            <person name="Gihaz S."/>
            <person name="Thekkiniath J."/>
            <person name="Munshi M."/>
            <person name="Abel S."/>
            <person name="Ciampossin L."/>
            <person name="Batugedara G."/>
            <person name="Gupta M."/>
            <person name="Lu X.M."/>
            <person name="Lenz T."/>
            <person name="Chakravarty S."/>
            <person name="Cornillot E."/>
            <person name="Hu Y."/>
            <person name="Ma W."/>
            <person name="Gonzalez L.M."/>
            <person name="Sanchez S."/>
            <person name="Estrada K."/>
            <person name="Sanchez-Flores A."/>
            <person name="Montero E."/>
            <person name="Harb O.S."/>
            <person name="Le Roch K.G."/>
            <person name="Mamoun C.B."/>
        </authorList>
    </citation>
    <scope>NUCLEOTIDE SEQUENCE</scope>
    <source>
        <strain evidence="2">WA1</strain>
    </source>
</reference>
<evidence type="ECO:0008006" key="4">
    <source>
        <dbReference type="Google" id="ProtNLM"/>
    </source>
</evidence>
<feature type="transmembrane region" description="Helical" evidence="1">
    <location>
        <begin position="82"/>
        <end position="102"/>
    </location>
</feature>
<dbReference type="GeneID" id="94336359"/>
<feature type="transmembrane region" description="Helical" evidence="1">
    <location>
        <begin position="145"/>
        <end position="164"/>
    </location>
</feature>
<proteinExistence type="predicted"/>
<dbReference type="EMBL" id="JALLKP010000002">
    <property type="protein sequence ID" value="KAK2196812.1"/>
    <property type="molecule type" value="Genomic_DNA"/>
</dbReference>
<dbReference type="Proteomes" id="UP001214638">
    <property type="component" value="Unassembled WGS sequence"/>
</dbReference>
<keyword evidence="1" id="KW-0472">Membrane</keyword>
<gene>
    <name evidence="2" type="ORF">BdWA1_002061</name>
</gene>
<sequence length="229" mass="26350">MELESEVIGVYHRQWAFNEIEDKIFLAQTNRKFLHLFSNIYIYISASSIIKMDLKKNWVPVALLVSFNLLYFAAFVLNVSPLAVAANLITTIIAMGGVLHFINIVPAAANDPESVYEIISPEIITRNLQCVYTEVNKICNTIRAIILWIDPLMSVYAMMTVYTIGMVGRILPTMFIIYILGWITFVAFFFKEAYYTHVHKYIMPYINQASGLVYNCYYSIPRFSDLHVL</sequence>
<keyword evidence="1" id="KW-0812">Transmembrane</keyword>
<dbReference type="AlphaFoldDB" id="A0AAD9UPE8"/>
<feature type="transmembrane region" description="Helical" evidence="1">
    <location>
        <begin position="170"/>
        <end position="190"/>
    </location>
</feature>
<feature type="transmembrane region" description="Helical" evidence="1">
    <location>
        <begin position="33"/>
        <end position="50"/>
    </location>
</feature>
<protein>
    <recommendedName>
        <fullName evidence="4">Reticulon-like protein</fullName>
    </recommendedName>
</protein>
<keyword evidence="1" id="KW-1133">Transmembrane helix</keyword>
<name>A0AAD9UPE8_9APIC</name>
<comment type="caution">
    <text evidence="2">The sequence shown here is derived from an EMBL/GenBank/DDBJ whole genome shotgun (WGS) entry which is preliminary data.</text>
</comment>
<organism evidence="2 3">
    <name type="scientific">Babesia duncani</name>
    <dbReference type="NCBI Taxonomy" id="323732"/>
    <lineage>
        <taxon>Eukaryota</taxon>
        <taxon>Sar</taxon>
        <taxon>Alveolata</taxon>
        <taxon>Apicomplexa</taxon>
        <taxon>Aconoidasida</taxon>
        <taxon>Piroplasmida</taxon>
        <taxon>Babesiidae</taxon>
        <taxon>Babesia</taxon>
    </lineage>
</organism>
<dbReference type="RefSeq" id="XP_067803654.1">
    <property type="nucleotide sequence ID" value="XM_067947090.1"/>
</dbReference>